<dbReference type="InterPro" id="IPR008586">
    <property type="entry name" value="DUF868_pln"/>
</dbReference>
<reference evidence="1 2" key="1">
    <citation type="submission" date="2024-01" db="EMBL/GenBank/DDBJ databases">
        <title>The complete chloroplast genome sequence of Lithospermum erythrorhizon: insights into the phylogenetic relationship among Boraginaceae species and the maternal lineages of purple gromwells.</title>
        <authorList>
            <person name="Okada T."/>
            <person name="Watanabe K."/>
        </authorList>
    </citation>
    <scope>NUCLEOTIDE SEQUENCE [LARGE SCALE GENOMIC DNA]</scope>
</reference>
<dbReference type="Pfam" id="PF05910">
    <property type="entry name" value="DUF868"/>
    <property type="match status" value="1"/>
</dbReference>
<dbReference type="PANTHER" id="PTHR31972">
    <property type="entry name" value="EXPRESSED PROTEIN"/>
    <property type="match status" value="1"/>
</dbReference>
<evidence type="ECO:0000313" key="2">
    <source>
        <dbReference type="Proteomes" id="UP001454036"/>
    </source>
</evidence>
<gene>
    <name evidence="1" type="ORF">LIER_22069</name>
</gene>
<dbReference type="Proteomes" id="UP001454036">
    <property type="component" value="Unassembled WGS sequence"/>
</dbReference>
<comment type="caution">
    <text evidence="1">The sequence shown here is derived from an EMBL/GenBank/DDBJ whole genome shotgun (WGS) entry which is preliminary data.</text>
</comment>
<dbReference type="EMBL" id="BAABME010005944">
    <property type="protein sequence ID" value="GAA0167047.1"/>
    <property type="molecule type" value="Genomic_DNA"/>
</dbReference>
<proteinExistence type="predicted"/>
<evidence type="ECO:0000313" key="1">
    <source>
        <dbReference type="EMBL" id="GAA0167047.1"/>
    </source>
</evidence>
<dbReference type="AlphaFoldDB" id="A0AAV3QSF7"/>
<organism evidence="1 2">
    <name type="scientific">Lithospermum erythrorhizon</name>
    <name type="common">Purple gromwell</name>
    <name type="synonym">Lithospermum officinale var. erythrorhizon</name>
    <dbReference type="NCBI Taxonomy" id="34254"/>
    <lineage>
        <taxon>Eukaryota</taxon>
        <taxon>Viridiplantae</taxon>
        <taxon>Streptophyta</taxon>
        <taxon>Embryophyta</taxon>
        <taxon>Tracheophyta</taxon>
        <taxon>Spermatophyta</taxon>
        <taxon>Magnoliopsida</taxon>
        <taxon>eudicotyledons</taxon>
        <taxon>Gunneridae</taxon>
        <taxon>Pentapetalae</taxon>
        <taxon>asterids</taxon>
        <taxon>lamiids</taxon>
        <taxon>Boraginales</taxon>
        <taxon>Boraginaceae</taxon>
        <taxon>Boraginoideae</taxon>
        <taxon>Lithospermeae</taxon>
        <taxon>Lithospermum</taxon>
    </lineage>
</organism>
<accession>A0AAV3QSF7</accession>
<name>A0AAV3QSF7_LITER</name>
<keyword evidence="2" id="KW-1185">Reference proteome</keyword>
<protein>
    <submittedName>
        <fullName evidence="1">Uncharacterized protein</fullName>
    </submittedName>
</protein>
<dbReference type="PANTHER" id="PTHR31972:SF3">
    <property type="entry name" value="OS09G0416600 PROTEIN"/>
    <property type="match status" value="1"/>
</dbReference>
<sequence>MYNSSANSGGGKIVIWSRTLLTRSLHINILLGISSKNKDALSNLGSKNHAFSLHFKPFFFWCKHGSKKLNLDDTAKKSACVFWDFSKAKFGIGLEPQSGYFVVEVIDREMALLVGDLVKEAYGRIKARMQSERSQSLVLRRDYVYGNKLYRTKTDFGG</sequence>